<accession>A0AC61S7K2</accession>
<name>A0AC61S7K2_9BACT</name>
<sequence>MDFRTTVSPIKGIEGSISFDKPVILIGSCFTDNIGNLLCQHGFDALVNPCGTLYNPASIASSLLDILYERTYTPDDIFEHQGMWHSFSHHSRFNAATPHECLSKINNAIASTANKLRQASVLTITFGTAYVFRHKETNQIVANCHKLHPNTFTREMLSATQIHGLWKKIIRELLARNPNLRIIFTVSPIRHLADGQHGNTISKSTLLMATDKLIADFPENATYFPAYEIMMDDLRDYRFYADDMVHPSDVAINYIYDIFAKSAMNPHTIQKSRENLRRYKQQLHIPLSEKFRL</sequence>
<dbReference type="Proteomes" id="UP000305401">
    <property type="component" value="Unassembled WGS sequence"/>
</dbReference>
<comment type="caution">
    <text evidence="1">The sequence shown here is derived from an EMBL/GenBank/DDBJ whole genome shotgun (WGS) entry which is preliminary data.</text>
</comment>
<evidence type="ECO:0000313" key="2">
    <source>
        <dbReference type="Proteomes" id="UP000305401"/>
    </source>
</evidence>
<evidence type="ECO:0000313" key="1">
    <source>
        <dbReference type="EMBL" id="THG54584.1"/>
    </source>
</evidence>
<organism evidence="1 2">
    <name type="scientific">Muribaculum caecicola</name>
    <dbReference type="NCBI Taxonomy" id="3038144"/>
    <lineage>
        <taxon>Bacteria</taxon>
        <taxon>Pseudomonadati</taxon>
        <taxon>Bacteroidota</taxon>
        <taxon>Bacteroidia</taxon>
        <taxon>Bacteroidales</taxon>
        <taxon>Muribaculaceae</taxon>
        <taxon>Muribaculum</taxon>
    </lineage>
</organism>
<dbReference type="EMBL" id="SSTG01000014">
    <property type="protein sequence ID" value="THG54584.1"/>
    <property type="molecule type" value="Genomic_DNA"/>
</dbReference>
<protein>
    <submittedName>
        <fullName evidence="1">GSCFA domain protein</fullName>
    </submittedName>
</protein>
<gene>
    <name evidence="1" type="ORF">E5990_02310</name>
</gene>
<proteinExistence type="predicted"/>
<keyword evidence="2" id="KW-1185">Reference proteome</keyword>
<reference evidence="1" key="1">
    <citation type="submission" date="2019-04" db="EMBL/GenBank/DDBJ databases">
        <title>Microbes associate with the intestines of laboratory mice.</title>
        <authorList>
            <person name="Navarre W."/>
            <person name="Wong E."/>
            <person name="Huang K.C."/>
            <person name="Tropini C."/>
            <person name="Ng K."/>
            <person name="Yu B."/>
        </authorList>
    </citation>
    <scope>NUCLEOTIDE SEQUENCE</scope>
    <source>
        <strain evidence="1">NM86_A22</strain>
    </source>
</reference>